<reference evidence="2" key="1">
    <citation type="journal article" date="2004" name="Infect. Immun.">
        <title>The pathogenicity island-associated K15 capsule determinant exhibits a novel genetic structure and correlates with virulence in uropathogenic Escherichia coli strain 536.</title>
        <authorList>
            <person name="Schneider G."/>
            <person name="Dobrindt U."/>
            <person name="Bruggemann H."/>
            <person name="Nagy G."/>
            <person name="Janke B."/>
            <person name="Blum-Oehler G."/>
            <person name="Buchrieser C."/>
            <person name="Gottschalk G."/>
            <person name="Emody L."/>
            <person name="Hacker J."/>
        </authorList>
    </citation>
    <scope>NUCLEOTIDE SEQUENCE</scope>
    <source>
        <strain evidence="2">536</strain>
    </source>
</reference>
<keyword evidence="1" id="KW-1133">Transmembrane helix</keyword>
<feature type="transmembrane region" description="Helical" evidence="1">
    <location>
        <begin position="55"/>
        <end position="78"/>
    </location>
</feature>
<name>Q707G2_ECOLX</name>
<dbReference type="AlphaFoldDB" id="Q707G2"/>
<keyword evidence="1" id="KW-0472">Membrane</keyword>
<evidence type="ECO:0000256" key="1">
    <source>
        <dbReference type="SAM" id="Phobius"/>
    </source>
</evidence>
<protein>
    <submittedName>
        <fullName evidence="2">Uncharacterized protein</fullName>
    </submittedName>
</protein>
<proteinExistence type="predicted"/>
<organism evidence="2">
    <name type="scientific">Escherichia coli</name>
    <dbReference type="NCBI Taxonomy" id="562"/>
    <lineage>
        <taxon>Bacteria</taxon>
        <taxon>Pseudomonadati</taxon>
        <taxon>Pseudomonadota</taxon>
        <taxon>Gammaproteobacteria</taxon>
        <taxon>Enterobacterales</taxon>
        <taxon>Enterobacteriaceae</taxon>
        <taxon>Escherichia</taxon>
    </lineage>
</organism>
<keyword evidence="1" id="KW-0812">Transmembrane</keyword>
<dbReference type="EMBL" id="AJ617685">
    <property type="protein sequence ID" value="CAE85193.1"/>
    <property type="molecule type" value="Genomic_DNA"/>
</dbReference>
<sequence length="145" mass="16968">MLLICHKIPVRLLNHFIQHFFWGDTTTSGNTFKLFVDFSGQFQQDGTISTLITPFLLLPGTFQFIHNIAALLAFLPILKMRTKHPYMMYRLNCQGLVSESLRLACSFRNVPVMKNRKFSLCCKMYPLILRFRFLCVFNSLYLLSF</sequence>
<evidence type="ECO:0000313" key="2">
    <source>
        <dbReference type="EMBL" id="CAE85193.1"/>
    </source>
</evidence>
<accession>Q707G2</accession>